<accession>A0ABU6FS94</accession>
<dbReference type="Pfam" id="PF09411">
    <property type="entry name" value="PagL"/>
    <property type="match status" value="1"/>
</dbReference>
<comment type="caution">
    <text evidence="1">The sequence shown here is derived from an EMBL/GenBank/DDBJ whole genome shotgun (WGS) entry which is preliminary data.</text>
</comment>
<sequence length="46" mass="5037">AYQFANQSRLGIKIAHISNAYIANEDPGEDDVLLTYALPLSFGDHS</sequence>
<organism evidence="1 2">
    <name type="scientific">Acidithiobacillus ferriphilus</name>
    <dbReference type="NCBI Taxonomy" id="1689834"/>
    <lineage>
        <taxon>Bacteria</taxon>
        <taxon>Pseudomonadati</taxon>
        <taxon>Pseudomonadota</taxon>
        <taxon>Acidithiobacillia</taxon>
        <taxon>Acidithiobacillales</taxon>
        <taxon>Acidithiobacillaceae</taxon>
        <taxon>Acidithiobacillus</taxon>
    </lineage>
</organism>
<evidence type="ECO:0000313" key="1">
    <source>
        <dbReference type="EMBL" id="MEB8514939.1"/>
    </source>
</evidence>
<gene>
    <name evidence="1" type="ORF">OW717_12925</name>
</gene>
<name>A0ABU6FS94_9PROT</name>
<dbReference type="InterPro" id="IPR018550">
    <property type="entry name" value="Lipid-A_deacylase-rel"/>
</dbReference>
<dbReference type="Gene3D" id="2.40.160.20">
    <property type="match status" value="1"/>
</dbReference>
<dbReference type="RefSeq" id="WP_325757759.1">
    <property type="nucleotide sequence ID" value="NZ_JAQGFL010000194.1"/>
</dbReference>
<evidence type="ECO:0000313" key="2">
    <source>
        <dbReference type="Proteomes" id="UP001308776"/>
    </source>
</evidence>
<dbReference type="Proteomes" id="UP001308776">
    <property type="component" value="Unassembled WGS sequence"/>
</dbReference>
<dbReference type="EMBL" id="JAQGFR010000246">
    <property type="protein sequence ID" value="MEB8514939.1"/>
    <property type="molecule type" value="Genomic_DNA"/>
</dbReference>
<keyword evidence="2" id="KW-1185">Reference proteome</keyword>
<proteinExistence type="predicted"/>
<dbReference type="GO" id="GO:0016787">
    <property type="term" value="F:hydrolase activity"/>
    <property type="evidence" value="ECO:0007669"/>
    <property type="project" value="UniProtKB-KW"/>
</dbReference>
<feature type="non-terminal residue" evidence="1">
    <location>
        <position position="1"/>
    </location>
</feature>
<keyword evidence="1" id="KW-0378">Hydrolase</keyword>
<reference evidence="1 2" key="1">
    <citation type="submission" date="2022-11" db="EMBL/GenBank/DDBJ databases">
        <title>Comparative genomics analysis of Acidithiobacillus ferriphilus.</title>
        <authorList>
            <person name="Ma L."/>
        </authorList>
    </citation>
    <scope>NUCLEOTIDE SEQUENCE [LARGE SCALE GENOMIC DNA]</scope>
    <source>
        <strain evidence="1 2">DY15</strain>
    </source>
</reference>
<protein>
    <submittedName>
        <fullName evidence="1">Acyloxyacyl hydrolase</fullName>
    </submittedName>
</protein>